<dbReference type="InterPro" id="IPR013083">
    <property type="entry name" value="Znf_RING/FYVE/PHD"/>
</dbReference>
<name>A0A6G1DJB9_9ORYZ</name>
<evidence type="ECO:0000313" key="6">
    <source>
        <dbReference type="EMBL" id="KAF0911823.1"/>
    </source>
</evidence>
<gene>
    <name evidence="6" type="ORF">E2562_012311</name>
</gene>
<dbReference type="AlphaFoldDB" id="A0A6G1DJB9"/>
<keyword evidence="3" id="KW-0862">Zinc</keyword>
<dbReference type="Gene3D" id="3.30.40.10">
    <property type="entry name" value="Zinc/RING finger domain, C3HC4 (zinc finger)"/>
    <property type="match status" value="1"/>
</dbReference>
<reference evidence="6 7" key="1">
    <citation type="submission" date="2019-11" db="EMBL/GenBank/DDBJ databases">
        <title>Whole genome sequence of Oryza granulata.</title>
        <authorList>
            <person name="Li W."/>
        </authorList>
    </citation>
    <scope>NUCLEOTIDE SEQUENCE [LARGE SCALE GENOMIC DNA]</scope>
    <source>
        <strain evidence="7">cv. Menghai</strain>
        <tissue evidence="6">Leaf</tissue>
    </source>
</reference>
<proteinExistence type="predicted"/>
<dbReference type="GO" id="GO:0061630">
    <property type="term" value="F:ubiquitin protein ligase activity"/>
    <property type="evidence" value="ECO:0007669"/>
    <property type="project" value="TreeGrafter"/>
</dbReference>
<dbReference type="PANTHER" id="PTHR15710">
    <property type="entry name" value="E3 UBIQUITIN-PROTEIN LIGASE PRAJA"/>
    <property type="match status" value="1"/>
</dbReference>
<comment type="caution">
    <text evidence="6">The sequence shown here is derived from an EMBL/GenBank/DDBJ whole genome shotgun (WGS) entry which is preliminary data.</text>
</comment>
<sequence>MDLGAAADGGSPPLDTRFLSSSDQLIQALISTVTATTQDGDGPMRRRSIAMIITRLNFIFRRPRHLPTATGVAPASKEAIEALKDVDMDQHPESVICLDHQDAEAAGRWKEMPCDHRFHGRCLGKWLRVHGTCPMCRR</sequence>
<evidence type="ECO:0000256" key="3">
    <source>
        <dbReference type="ARBA" id="ARBA00022833"/>
    </source>
</evidence>
<dbReference type="GO" id="GO:0008270">
    <property type="term" value="F:zinc ion binding"/>
    <property type="evidence" value="ECO:0007669"/>
    <property type="project" value="UniProtKB-KW"/>
</dbReference>
<dbReference type="GO" id="GO:0016567">
    <property type="term" value="P:protein ubiquitination"/>
    <property type="evidence" value="ECO:0007669"/>
    <property type="project" value="TreeGrafter"/>
</dbReference>
<accession>A0A6G1DJB9</accession>
<keyword evidence="7" id="KW-1185">Reference proteome</keyword>
<evidence type="ECO:0000256" key="2">
    <source>
        <dbReference type="ARBA" id="ARBA00022771"/>
    </source>
</evidence>
<keyword evidence="2 4" id="KW-0863">Zinc-finger</keyword>
<dbReference type="PANTHER" id="PTHR15710:SF132">
    <property type="entry name" value="E3 UBIQUITIN-PROTEIN LIGASE MPSR1"/>
    <property type="match status" value="1"/>
</dbReference>
<dbReference type="Proteomes" id="UP000479710">
    <property type="component" value="Unassembled WGS sequence"/>
</dbReference>
<dbReference type="Pfam" id="PF13639">
    <property type="entry name" value="zf-RING_2"/>
    <property type="match status" value="1"/>
</dbReference>
<feature type="domain" description="RING-type" evidence="5">
    <location>
        <begin position="96"/>
        <end position="137"/>
    </location>
</feature>
<evidence type="ECO:0000313" key="7">
    <source>
        <dbReference type="Proteomes" id="UP000479710"/>
    </source>
</evidence>
<dbReference type="InterPro" id="IPR001841">
    <property type="entry name" value="Znf_RING"/>
</dbReference>
<evidence type="ECO:0000256" key="1">
    <source>
        <dbReference type="ARBA" id="ARBA00022723"/>
    </source>
</evidence>
<protein>
    <recommendedName>
        <fullName evidence="5">RING-type domain-containing protein</fullName>
    </recommendedName>
</protein>
<dbReference type="GO" id="GO:0005737">
    <property type="term" value="C:cytoplasm"/>
    <property type="evidence" value="ECO:0007669"/>
    <property type="project" value="TreeGrafter"/>
</dbReference>
<evidence type="ECO:0000259" key="5">
    <source>
        <dbReference type="PROSITE" id="PS50089"/>
    </source>
</evidence>
<organism evidence="6 7">
    <name type="scientific">Oryza meyeriana var. granulata</name>
    <dbReference type="NCBI Taxonomy" id="110450"/>
    <lineage>
        <taxon>Eukaryota</taxon>
        <taxon>Viridiplantae</taxon>
        <taxon>Streptophyta</taxon>
        <taxon>Embryophyta</taxon>
        <taxon>Tracheophyta</taxon>
        <taxon>Spermatophyta</taxon>
        <taxon>Magnoliopsida</taxon>
        <taxon>Liliopsida</taxon>
        <taxon>Poales</taxon>
        <taxon>Poaceae</taxon>
        <taxon>BOP clade</taxon>
        <taxon>Oryzoideae</taxon>
        <taxon>Oryzeae</taxon>
        <taxon>Oryzinae</taxon>
        <taxon>Oryza</taxon>
        <taxon>Oryza meyeriana</taxon>
    </lineage>
</organism>
<dbReference type="PROSITE" id="PS50089">
    <property type="entry name" value="ZF_RING_2"/>
    <property type="match status" value="1"/>
</dbReference>
<dbReference type="SUPFAM" id="SSF57850">
    <property type="entry name" value="RING/U-box"/>
    <property type="match status" value="1"/>
</dbReference>
<dbReference type="EMBL" id="SPHZ02000006">
    <property type="protein sequence ID" value="KAF0911823.1"/>
    <property type="molecule type" value="Genomic_DNA"/>
</dbReference>
<evidence type="ECO:0000256" key="4">
    <source>
        <dbReference type="PROSITE-ProRule" id="PRU00175"/>
    </source>
</evidence>
<dbReference type="OrthoDB" id="696079at2759"/>
<dbReference type="SMART" id="SM00184">
    <property type="entry name" value="RING"/>
    <property type="match status" value="1"/>
</dbReference>
<keyword evidence="1" id="KW-0479">Metal-binding</keyword>